<comment type="similarity">
    <text evidence="8 9">Belongs to the TRAP transporter small permease family.</text>
</comment>
<comment type="subcellular location">
    <subcellularLocation>
        <location evidence="1 9">Cell inner membrane</location>
        <topology evidence="1 9">Multi-pass membrane protein</topology>
    </subcellularLocation>
</comment>
<comment type="subunit">
    <text evidence="9">The complex comprises the extracytoplasmic solute receptor protein and the two transmembrane proteins.</text>
</comment>
<organism evidence="11 12">
    <name type="scientific">Marinobacterium aestuarii</name>
    <dbReference type="NCBI Taxonomy" id="1821621"/>
    <lineage>
        <taxon>Bacteria</taxon>
        <taxon>Pseudomonadati</taxon>
        <taxon>Pseudomonadota</taxon>
        <taxon>Gammaproteobacteria</taxon>
        <taxon>Oceanospirillales</taxon>
        <taxon>Oceanospirillaceae</taxon>
        <taxon>Marinobacterium</taxon>
    </lineage>
</organism>
<protein>
    <recommendedName>
        <fullName evidence="9">TRAP transporter small permease protein</fullName>
    </recommendedName>
</protein>
<evidence type="ECO:0000256" key="1">
    <source>
        <dbReference type="ARBA" id="ARBA00004429"/>
    </source>
</evidence>
<name>A0A1A9EVP9_9GAMM</name>
<feature type="transmembrane region" description="Helical" evidence="9">
    <location>
        <begin position="21"/>
        <end position="42"/>
    </location>
</feature>
<gene>
    <name evidence="11" type="ORF">A8C75_05065</name>
</gene>
<evidence type="ECO:0000256" key="2">
    <source>
        <dbReference type="ARBA" id="ARBA00022448"/>
    </source>
</evidence>
<dbReference type="EMBL" id="CP015839">
    <property type="protein sequence ID" value="ANG61917.1"/>
    <property type="molecule type" value="Genomic_DNA"/>
</dbReference>
<dbReference type="Proteomes" id="UP000078070">
    <property type="component" value="Chromosome"/>
</dbReference>
<evidence type="ECO:0000256" key="4">
    <source>
        <dbReference type="ARBA" id="ARBA00022519"/>
    </source>
</evidence>
<dbReference type="PANTHER" id="PTHR35011:SF4">
    <property type="entry name" value="SLL1102 PROTEIN"/>
    <property type="match status" value="1"/>
</dbReference>
<keyword evidence="2 9" id="KW-0813">Transport</keyword>
<keyword evidence="12" id="KW-1185">Reference proteome</keyword>
<reference evidence="11 12" key="2">
    <citation type="journal article" date="2018" name="Int. J. Syst. Evol. Microbiol.">
        <title>Marinobacterium aestuarii sp. nov., a benzene-degrading marine bacterium isolated from estuary sediment.</title>
        <authorList>
            <person name="Bae S.S."/>
            <person name="Jung J."/>
            <person name="Chung D."/>
            <person name="Baek K."/>
        </authorList>
    </citation>
    <scope>NUCLEOTIDE SEQUENCE [LARGE SCALE GENOMIC DNA]</scope>
    <source>
        <strain evidence="11 12">ST58-10</strain>
    </source>
</reference>
<dbReference type="AlphaFoldDB" id="A0A1A9EVP9"/>
<dbReference type="PANTHER" id="PTHR35011">
    <property type="entry name" value="2,3-DIKETO-L-GULONATE TRAP TRANSPORTER SMALL PERMEASE PROTEIN YIAM"/>
    <property type="match status" value="1"/>
</dbReference>
<reference evidence="12" key="1">
    <citation type="submission" date="2016-05" db="EMBL/GenBank/DDBJ databases">
        <authorList>
            <person name="Baek K."/>
            <person name="Yang S.-J."/>
        </authorList>
    </citation>
    <scope>NUCLEOTIDE SEQUENCE [LARGE SCALE GENOMIC DNA]</scope>
    <source>
        <strain evidence="12">ST58-10</strain>
    </source>
</reference>
<evidence type="ECO:0000256" key="8">
    <source>
        <dbReference type="ARBA" id="ARBA00038436"/>
    </source>
</evidence>
<keyword evidence="5 9" id="KW-0812">Transmembrane</keyword>
<evidence type="ECO:0000313" key="11">
    <source>
        <dbReference type="EMBL" id="ANG61917.1"/>
    </source>
</evidence>
<evidence type="ECO:0000256" key="7">
    <source>
        <dbReference type="ARBA" id="ARBA00023136"/>
    </source>
</evidence>
<keyword evidence="6 9" id="KW-1133">Transmembrane helix</keyword>
<evidence type="ECO:0000259" key="10">
    <source>
        <dbReference type="Pfam" id="PF04290"/>
    </source>
</evidence>
<dbReference type="KEGG" id="mars:A8C75_05065"/>
<evidence type="ECO:0000256" key="9">
    <source>
        <dbReference type="RuleBase" id="RU369079"/>
    </source>
</evidence>
<dbReference type="OrthoDB" id="9795655at2"/>
<feature type="transmembrane region" description="Helical" evidence="9">
    <location>
        <begin position="144"/>
        <end position="166"/>
    </location>
</feature>
<evidence type="ECO:0000256" key="5">
    <source>
        <dbReference type="ARBA" id="ARBA00022692"/>
    </source>
</evidence>
<dbReference type="STRING" id="1821621.A8C75_05065"/>
<sequence length="176" mass="19991">MTHKDPPSPDTVPLADRIDRLIQRLTLAIGWSYVLLVLVIILQVTLRKGFSHGLIALEELQWHLYALGVMFGLAYAQTTDAHIRVDLFHSRFKTRSKRLVEILGILCLLLPFITVIFLHSLDFLYDSYRINESSSAPSGLPWRWLIKGVIPASFALLALAVLSRLFRESVLLLRGE</sequence>
<dbReference type="InterPro" id="IPR007387">
    <property type="entry name" value="TRAP_DctQ"/>
</dbReference>
<feature type="transmembrane region" description="Helical" evidence="9">
    <location>
        <begin position="62"/>
        <end position="78"/>
    </location>
</feature>
<dbReference type="RefSeq" id="WP_067379032.1">
    <property type="nucleotide sequence ID" value="NZ_CP015839.1"/>
</dbReference>
<dbReference type="Pfam" id="PF04290">
    <property type="entry name" value="DctQ"/>
    <property type="match status" value="1"/>
</dbReference>
<dbReference type="InterPro" id="IPR055348">
    <property type="entry name" value="DctQ"/>
</dbReference>
<evidence type="ECO:0000313" key="12">
    <source>
        <dbReference type="Proteomes" id="UP000078070"/>
    </source>
</evidence>
<evidence type="ECO:0000256" key="3">
    <source>
        <dbReference type="ARBA" id="ARBA00022475"/>
    </source>
</evidence>
<feature type="domain" description="Tripartite ATP-independent periplasmic transporters DctQ component" evidence="10">
    <location>
        <begin position="36"/>
        <end position="168"/>
    </location>
</feature>
<proteinExistence type="inferred from homology"/>
<dbReference type="GO" id="GO:0022857">
    <property type="term" value="F:transmembrane transporter activity"/>
    <property type="evidence" value="ECO:0007669"/>
    <property type="project" value="UniProtKB-UniRule"/>
</dbReference>
<keyword evidence="7 9" id="KW-0472">Membrane</keyword>
<evidence type="ECO:0000256" key="6">
    <source>
        <dbReference type="ARBA" id="ARBA00022989"/>
    </source>
</evidence>
<keyword evidence="3" id="KW-1003">Cell membrane</keyword>
<dbReference type="GO" id="GO:0005886">
    <property type="term" value="C:plasma membrane"/>
    <property type="evidence" value="ECO:0007669"/>
    <property type="project" value="UniProtKB-SubCell"/>
</dbReference>
<comment type="function">
    <text evidence="9">Part of the tripartite ATP-independent periplasmic (TRAP) transport system.</text>
</comment>
<keyword evidence="4 9" id="KW-0997">Cell inner membrane</keyword>
<feature type="transmembrane region" description="Helical" evidence="9">
    <location>
        <begin position="99"/>
        <end position="124"/>
    </location>
</feature>
<accession>A0A1A9EVP9</accession>